<sequence>MNLKATLALIILAVIAVVVYLFNPFAQEDKKPPAKPWFYQVSVDDMTSIRITHKGKSESFIKTPSDTWAFDWDVLIPPNHNRWGGIAFILGGPQTKRDLTETTTLIEDPAQYGLDDPHTVVNIGLTLNRTLEFRLGDKTTNGWHHYGQIVGFPQLFLIADTWGDVLARLAVEPPYPKWYIQRPTEQISEINYFPKSKDVKTDKAQLNFKREKDGTWRVIDYLVGTESHLVDDAKWPKLLPTIKSPS</sequence>
<reference evidence="1" key="1">
    <citation type="submission" date="2018-05" db="EMBL/GenBank/DDBJ databases">
        <authorList>
            <person name="Lanie J.A."/>
            <person name="Ng W.-L."/>
            <person name="Kazmierczak K.M."/>
            <person name="Andrzejewski T.M."/>
            <person name="Davidsen T.M."/>
            <person name="Wayne K.J."/>
            <person name="Tettelin H."/>
            <person name="Glass J.I."/>
            <person name="Rusch D."/>
            <person name="Podicherti R."/>
            <person name="Tsui H.-C.T."/>
            <person name="Winkler M.E."/>
        </authorList>
    </citation>
    <scope>NUCLEOTIDE SEQUENCE</scope>
</reference>
<feature type="non-terminal residue" evidence="1">
    <location>
        <position position="246"/>
    </location>
</feature>
<evidence type="ECO:0000313" key="1">
    <source>
        <dbReference type="EMBL" id="SVB76284.1"/>
    </source>
</evidence>
<evidence type="ECO:0008006" key="2">
    <source>
        <dbReference type="Google" id="ProtNLM"/>
    </source>
</evidence>
<gene>
    <name evidence="1" type="ORF">METZ01_LOCUS229138</name>
</gene>
<organism evidence="1">
    <name type="scientific">marine metagenome</name>
    <dbReference type="NCBI Taxonomy" id="408172"/>
    <lineage>
        <taxon>unclassified sequences</taxon>
        <taxon>metagenomes</taxon>
        <taxon>ecological metagenomes</taxon>
    </lineage>
</organism>
<dbReference type="AlphaFoldDB" id="A0A382GNB9"/>
<proteinExistence type="predicted"/>
<protein>
    <recommendedName>
        <fullName evidence="2">DUF4340 domain-containing protein</fullName>
    </recommendedName>
</protein>
<name>A0A382GNB9_9ZZZZ</name>
<accession>A0A382GNB9</accession>
<dbReference type="EMBL" id="UINC01056355">
    <property type="protein sequence ID" value="SVB76284.1"/>
    <property type="molecule type" value="Genomic_DNA"/>
</dbReference>